<name>A0A9C9ELW3_UNCW3</name>
<dbReference type="Proteomes" id="UP000885826">
    <property type="component" value="Unassembled WGS sequence"/>
</dbReference>
<dbReference type="NCBIfam" id="TIGR00360">
    <property type="entry name" value="ComEC_N-term"/>
    <property type="match status" value="1"/>
</dbReference>
<reference evidence="8" key="1">
    <citation type="journal article" date="2020" name="mSystems">
        <title>Genome- and Community-Level Interaction Insights into Carbon Utilization and Element Cycling Functions of Hydrothermarchaeota in Hydrothermal Sediment.</title>
        <authorList>
            <person name="Zhou Z."/>
            <person name="Liu Y."/>
            <person name="Xu W."/>
            <person name="Pan J."/>
            <person name="Luo Z.H."/>
            <person name="Li M."/>
        </authorList>
    </citation>
    <scope>NUCLEOTIDE SEQUENCE</scope>
    <source>
        <strain evidence="8">HyVt-388</strain>
    </source>
</reference>
<dbReference type="EMBL" id="DRIG01000048">
    <property type="protein sequence ID" value="HEC78419.1"/>
    <property type="molecule type" value="Genomic_DNA"/>
</dbReference>
<dbReference type="Pfam" id="PF03772">
    <property type="entry name" value="Competence"/>
    <property type="match status" value="1"/>
</dbReference>
<evidence type="ECO:0000256" key="5">
    <source>
        <dbReference type="ARBA" id="ARBA00023136"/>
    </source>
</evidence>
<evidence type="ECO:0000259" key="7">
    <source>
        <dbReference type="Pfam" id="PF03772"/>
    </source>
</evidence>
<keyword evidence="2" id="KW-1003">Cell membrane</keyword>
<dbReference type="InterPro" id="IPR004477">
    <property type="entry name" value="ComEC_N"/>
</dbReference>
<feature type="transmembrane region" description="Helical" evidence="6">
    <location>
        <begin position="406"/>
        <end position="425"/>
    </location>
</feature>
<dbReference type="AlphaFoldDB" id="A0A9C9ELW3"/>
<feature type="transmembrane region" description="Helical" evidence="6">
    <location>
        <begin position="343"/>
        <end position="365"/>
    </location>
</feature>
<feature type="transmembrane region" description="Helical" evidence="6">
    <location>
        <begin position="241"/>
        <end position="259"/>
    </location>
</feature>
<gene>
    <name evidence="8" type="ORF">ENI34_04660</name>
</gene>
<evidence type="ECO:0000256" key="6">
    <source>
        <dbReference type="SAM" id="Phobius"/>
    </source>
</evidence>
<feature type="transmembrane region" description="Helical" evidence="6">
    <location>
        <begin position="208"/>
        <end position="235"/>
    </location>
</feature>
<dbReference type="PANTHER" id="PTHR30619">
    <property type="entry name" value="DNA INTERNALIZATION/COMPETENCE PROTEIN COMEC/REC2"/>
    <property type="match status" value="1"/>
</dbReference>
<evidence type="ECO:0000256" key="4">
    <source>
        <dbReference type="ARBA" id="ARBA00022989"/>
    </source>
</evidence>
<feature type="transmembrane region" description="Helical" evidence="6">
    <location>
        <begin position="456"/>
        <end position="474"/>
    </location>
</feature>
<keyword evidence="3 6" id="KW-0812">Transmembrane</keyword>
<keyword evidence="4 6" id="KW-1133">Transmembrane helix</keyword>
<sequence>MKKTGIAVLCAVAAGIITQHIIPFSLFLNVIFCIVAALLSVWRRWFLYLLIIFLSAINTSFHTSIPLSPNDRSLVFEGTVIGEEPREEYTKLSLELDNVIVDDKRIGCGARAELFVPGGGTFLGKRIFVKGKIRNSKYQRHSYLLAGTIVGEKKGKIFWGDVLYSVRKYIIGTLENLLDQEFSDLGIGLLIGGSGRLKRELKEAFSRAGVLHLLAVSGLHVGFVCAFTAVFLFFIPFPQRIKFIIMALILLLYIAVTGFRPSVCRAGMMFLLFGVALLYQRNVDGMHIVNITALIFLLVNPFLLFDPGTQLSFAAVYGILFLYPKFDERFLNRINNRRIYKFIILPMVVSFSAQIFVAPFLIYYFHRLPVFAVLSNLIVLPLASVVIFLLFIALFTGLFYAAGARLIMFLTTIPLKALVGVTNFFTHLPFAVLTLYVPPVFLILFYLLFNIRVRKYAVFSIIGILCFVSLFSLSEPLSIRTISSDILVTTPAGENILIERKKIGSFSNIFLKAHNIRRIDYLIGYGDRGVAKKGFFLMPDELHYKFLKFDETTVEISEKIFIRYKDAEVVLNKKFESDDGTNGFYIMTDGKKIRRFKISGFPSIVEQMITDIEYFIARIQMVL</sequence>
<dbReference type="PANTHER" id="PTHR30619:SF7">
    <property type="entry name" value="BETA-LACTAMASE DOMAIN PROTEIN"/>
    <property type="match status" value="1"/>
</dbReference>
<proteinExistence type="predicted"/>
<feature type="transmembrane region" description="Helical" evidence="6">
    <location>
        <begin position="377"/>
        <end position="399"/>
    </location>
</feature>
<feature type="transmembrane region" description="Helical" evidence="6">
    <location>
        <begin position="431"/>
        <end position="449"/>
    </location>
</feature>
<keyword evidence="5 6" id="KW-0472">Membrane</keyword>
<comment type="caution">
    <text evidence="8">The sequence shown here is derived from an EMBL/GenBank/DDBJ whole genome shotgun (WGS) entry which is preliminary data.</text>
</comment>
<evidence type="ECO:0000256" key="1">
    <source>
        <dbReference type="ARBA" id="ARBA00004651"/>
    </source>
</evidence>
<protein>
    <submittedName>
        <fullName evidence="8">ComEC family competence protein</fullName>
    </submittedName>
</protein>
<dbReference type="GO" id="GO:0005886">
    <property type="term" value="C:plasma membrane"/>
    <property type="evidence" value="ECO:0007669"/>
    <property type="project" value="UniProtKB-SubCell"/>
</dbReference>
<feature type="transmembrane region" description="Helical" evidence="6">
    <location>
        <begin position="7"/>
        <end position="39"/>
    </location>
</feature>
<dbReference type="InterPro" id="IPR052159">
    <property type="entry name" value="Competence_DNA_uptake"/>
</dbReference>
<evidence type="ECO:0000256" key="2">
    <source>
        <dbReference type="ARBA" id="ARBA00022475"/>
    </source>
</evidence>
<evidence type="ECO:0000313" key="9">
    <source>
        <dbReference type="Proteomes" id="UP000885826"/>
    </source>
</evidence>
<evidence type="ECO:0000313" key="8">
    <source>
        <dbReference type="EMBL" id="HEC78419.1"/>
    </source>
</evidence>
<organism evidence="8 9">
    <name type="scientific">candidate division WOR-3 bacterium</name>
    <dbReference type="NCBI Taxonomy" id="2052148"/>
    <lineage>
        <taxon>Bacteria</taxon>
        <taxon>Bacteria division WOR-3</taxon>
    </lineage>
</organism>
<comment type="subcellular location">
    <subcellularLocation>
        <location evidence="1">Cell membrane</location>
        <topology evidence="1">Multi-pass membrane protein</topology>
    </subcellularLocation>
</comment>
<accession>A0A9C9ELW3</accession>
<evidence type="ECO:0000256" key="3">
    <source>
        <dbReference type="ARBA" id="ARBA00022692"/>
    </source>
</evidence>
<feature type="domain" description="ComEC/Rec2-related protein" evidence="7">
    <location>
        <begin position="189"/>
        <end position="449"/>
    </location>
</feature>